<dbReference type="CDD" id="cd06121">
    <property type="entry name" value="cupin_YML079wp"/>
    <property type="match status" value="1"/>
</dbReference>
<feature type="domain" description="DUF985" evidence="1">
    <location>
        <begin position="13"/>
        <end position="141"/>
    </location>
</feature>
<accession>A0A166AYR0</accession>
<dbReference type="InterPro" id="IPR039935">
    <property type="entry name" value="YML079W-like"/>
</dbReference>
<dbReference type="PANTHER" id="PTHR33387:SF3">
    <property type="entry name" value="DUF985 DOMAIN-CONTAINING PROTEIN"/>
    <property type="match status" value="1"/>
</dbReference>
<sequence length="147" mass="16456">MSLDQISNTATSEEIIAELQMQEHPEGGFYTETFRDSEGPEGRGYSTAIYYLLKRGQKSHWHRIDAIETWHYYGGAPLRLSISTKDGNPSEIILGMDVLNGQRPQGIVPRQAWQSAESLGDWTLVGCTVAPGFLFEGFELAPKHWSP</sequence>
<organism evidence="2 3">
    <name type="scientific">Pseudovibrio axinellae</name>
    <dbReference type="NCBI Taxonomy" id="989403"/>
    <lineage>
        <taxon>Bacteria</taxon>
        <taxon>Pseudomonadati</taxon>
        <taxon>Pseudomonadota</taxon>
        <taxon>Alphaproteobacteria</taxon>
        <taxon>Hyphomicrobiales</taxon>
        <taxon>Stappiaceae</taxon>
        <taxon>Pseudovibrio</taxon>
    </lineage>
</organism>
<dbReference type="SUPFAM" id="SSF51182">
    <property type="entry name" value="RmlC-like cupins"/>
    <property type="match status" value="1"/>
</dbReference>
<dbReference type="PANTHER" id="PTHR33387">
    <property type="entry name" value="RMLC-LIKE JELLY ROLL FOLD PROTEIN"/>
    <property type="match status" value="1"/>
</dbReference>
<dbReference type="EMBL" id="LMCB01000003">
    <property type="protein sequence ID" value="KZL21723.1"/>
    <property type="molecule type" value="Genomic_DNA"/>
</dbReference>
<dbReference type="RefSeq" id="WP_068001249.1">
    <property type="nucleotide sequence ID" value="NZ_FOFM01000002.1"/>
</dbReference>
<dbReference type="Gene3D" id="2.60.120.10">
    <property type="entry name" value="Jelly Rolls"/>
    <property type="match status" value="1"/>
</dbReference>
<dbReference type="OrthoDB" id="9798288at2"/>
<dbReference type="Pfam" id="PF06172">
    <property type="entry name" value="Cupin_5"/>
    <property type="match status" value="1"/>
</dbReference>
<evidence type="ECO:0000259" key="1">
    <source>
        <dbReference type="Pfam" id="PF06172"/>
    </source>
</evidence>
<dbReference type="Proteomes" id="UP000076577">
    <property type="component" value="Unassembled WGS sequence"/>
</dbReference>
<comment type="caution">
    <text evidence="2">The sequence shown here is derived from an EMBL/GenBank/DDBJ whole genome shotgun (WGS) entry which is preliminary data.</text>
</comment>
<gene>
    <name evidence="2" type="ORF">PsAD2_00346</name>
</gene>
<dbReference type="PATRIC" id="fig|989403.3.peg.367"/>
<dbReference type="InterPro" id="IPR011051">
    <property type="entry name" value="RmlC_Cupin_sf"/>
</dbReference>
<evidence type="ECO:0000313" key="2">
    <source>
        <dbReference type="EMBL" id="KZL21723.1"/>
    </source>
</evidence>
<name>A0A166AYR0_9HYPH</name>
<proteinExistence type="predicted"/>
<dbReference type="AlphaFoldDB" id="A0A166AYR0"/>
<protein>
    <recommendedName>
        <fullName evidence="1">DUF985 domain-containing protein</fullName>
    </recommendedName>
</protein>
<dbReference type="STRING" id="989403.SAMN05421798_102138"/>
<evidence type="ECO:0000313" key="3">
    <source>
        <dbReference type="Proteomes" id="UP000076577"/>
    </source>
</evidence>
<keyword evidence="3" id="KW-1185">Reference proteome</keyword>
<dbReference type="InterPro" id="IPR014710">
    <property type="entry name" value="RmlC-like_jellyroll"/>
</dbReference>
<reference evidence="2 3" key="1">
    <citation type="journal article" date="2016" name="Front. Microbiol.">
        <title>Comparative Genomic Analysis Reveals a Diverse Repertoire of Genes Involved in Prokaryote-Eukaryote Interactions within the Pseudovibrio Genus.</title>
        <authorList>
            <person name="Romano S."/>
            <person name="Fernandez-Guerra A."/>
            <person name="Reen F.J."/>
            <person name="Glockner F.O."/>
            <person name="Crowley S.P."/>
            <person name="O'Sullivan O."/>
            <person name="Cotter P.D."/>
            <person name="Adams C."/>
            <person name="Dobson A.D."/>
            <person name="O'Gara F."/>
        </authorList>
    </citation>
    <scope>NUCLEOTIDE SEQUENCE [LARGE SCALE GENOMIC DNA]</scope>
    <source>
        <strain evidence="2 3">Ad2</strain>
    </source>
</reference>
<dbReference type="InterPro" id="IPR009327">
    <property type="entry name" value="Cupin_DUF985"/>
</dbReference>